<evidence type="ECO:0000313" key="6">
    <source>
        <dbReference type="Proteomes" id="UP000325313"/>
    </source>
</evidence>
<feature type="compositionally biased region" description="Polar residues" evidence="1">
    <location>
        <begin position="136"/>
        <end position="146"/>
    </location>
</feature>
<dbReference type="OrthoDB" id="2507153at2759"/>
<feature type="region of interest" description="Disordered" evidence="1">
    <location>
        <begin position="109"/>
        <end position="168"/>
    </location>
</feature>
<feature type="region of interest" description="Disordered" evidence="1">
    <location>
        <begin position="424"/>
        <end position="454"/>
    </location>
</feature>
<evidence type="ECO:0000313" key="3">
    <source>
        <dbReference type="EMBL" id="KAA1100259.1"/>
    </source>
</evidence>
<feature type="region of interest" description="Disordered" evidence="1">
    <location>
        <begin position="257"/>
        <end position="321"/>
    </location>
</feature>
<name>A0A5B0PCS2_PUCGR</name>
<proteinExistence type="predicted"/>
<accession>A0A5B0PCS2</accession>
<dbReference type="AlphaFoldDB" id="A0A5B0PCS2"/>
<feature type="region of interest" description="Disordered" evidence="1">
    <location>
        <begin position="1"/>
        <end position="20"/>
    </location>
</feature>
<evidence type="ECO:0000256" key="1">
    <source>
        <dbReference type="SAM" id="MobiDB-lite"/>
    </source>
</evidence>
<evidence type="ECO:0000313" key="4">
    <source>
        <dbReference type="EMBL" id="KAA1103587.1"/>
    </source>
</evidence>
<feature type="region of interest" description="Disordered" evidence="1">
    <location>
        <begin position="353"/>
        <end position="387"/>
    </location>
</feature>
<feature type="compositionally biased region" description="Low complexity" evidence="1">
    <location>
        <begin position="274"/>
        <end position="305"/>
    </location>
</feature>
<organism evidence="2 5">
    <name type="scientific">Puccinia graminis f. sp. tritici</name>
    <dbReference type="NCBI Taxonomy" id="56615"/>
    <lineage>
        <taxon>Eukaryota</taxon>
        <taxon>Fungi</taxon>
        <taxon>Dikarya</taxon>
        <taxon>Basidiomycota</taxon>
        <taxon>Pucciniomycotina</taxon>
        <taxon>Pucciniomycetes</taxon>
        <taxon>Pucciniales</taxon>
        <taxon>Pucciniaceae</taxon>
        <taxon>Puccinia</taxon>
    </lineage>
</organism>
<keyword evidence="5" id="KW-1185">Reference proteome</keyword>
<comment type="caution">
    <text evidence="2">The sequence shown here is derived from an EMBL/GenBank/DDBJ whole genome shotgun (WGS) entry which is preliminary data.</text>
</comment>
<dbReference type="Proteomes" id="UP000325313">
    <property type="component" value="Unassembled WGS sequence"/>
</dbReference>
<dbReference type="EMBL" id="VDEP01000331">
    <property type="protein sequence ID" value="KAA1103587.1"/>
    <property type="molecule type" value="Genomic_DNA"/>
</dbReference>
<gene>
    <name evidence="2" type="ORF">PGT21_035085</name>
    <name evidence="3" type="ORF">PGTUg99_001474</name>
    <name evidence="4" type="ORF">PGTUg99_002730</name>
</gene>
<dbReference type="EMBL" id="VDEP01000341">
    <property type="protein sequence ID" value="KAA1100259.1"/>
    <property type="molecule type" value="Genomic_DNA"/>
</dbReference>
<sequence>MIKVSIYQGSTGEPAAGRSGWPSENQIHSFDLTVLQRVPTTAISVEACLAGPNMTTTRSTTTTFCVLFTVLQLRLVRLILLDRRIAADPLQASHLVLTASLEQYGPAGLARGTDHHLPSVGQLSHSLSNDPHHPTQRPSHPTTTIDQQQQQQPFSVDQPATVANSSTITSTTSSPLYITAYHLNITTQPHPFIHPPPPQKKNKHPAILYSIHLITLAQLPSPPPALSIEFRSGLVTYYYDWSDREVRKAFHQLLHHHSIHSPPPSTIKPKKPTRTSMSTDSSRASSPANSHTTTTTSPRLTRPTLNVTPAEPVLSRPNLPRSASAIEPFSSSSLLLHPPSSPDHIRRRLASLAGDQPAASKSSTPPPSSSSSSSRPPPFLIHHQRSRSAQPSLAIISPISIALSCPQSDSAEALLQRALDEDEDARSWADHPDPDHLLIDLPDSIPPPPPPPATNDPLHPLGFAHLRMDPVLADLEAKSRLNVQTECAICQKKGINYPKCPKCQLEFCSRSCRVSMGDGERHKCA</sequence>
<feature type="compositionally biased region" description="Basic and acidic residues" evidence="1">
    <location>
        <begin position="425"/>
        <end position="438"/>
    </location>
</feature>
<protein>
    <submittedName>
        <fullName evidence="2">Uncharacterized protein</fullName>
    </submittedName>
</protein>
<dbReference type="Proteomes" id="UP000324748">
    <property type="component" value="Unassembled WGS sequence"/>
</dbReference>
<reference evidence="5 6" key="1">
    <citation type="submission" date="2019-05" db="EMBL/GenBank/DDBJ databases">
        <title>Emergence of the Ug99 lineage of the wheat stem rust pathogen through somatic hybridization.</title>
        <authorList>
            <person name="Li F."/>
            <person name="Upadhyaya N.M."/>
            <person name="Sperschneider J."/>
            <person name="Matny O."/>
            <person name="Nguyen-Phuc H."/>
            <person name="Mago R."/>
            <person name="Raley C."/>
            <person name="Miller M.E."/>
            <person name="Silverstein K.A.T."/>
            <person name="Henningsen E."/>
            <person name="Hirsch C.D."/>
            <person name="Visser B."/>
            <person name="Pretorius Z.A."/>
            <person name="Steffenson B.J."/>
            <person name="Schwessinger B."/>
            <person name="Dodds P.N."/>
            <person name="Figueroa M."/>
        </authorList>
    </citation>
    <scope>NUCLEOTIDE SEQUENCE [LARGE SCALE GENOMIC DNA]</scope>
    <source>
        <strain evidence="2">21-0</strain>
        <strain evidence="3 6">Ug99</strain>
    </source>
</reference>
<dbReference type="EMBL" id="VSWC01000066">
    <property type="protein sequence ID" value="KAA1098424.1"/>
    <property type="molecule type" value="Genomic_DNA"/>
</dbReference>
<evidence type="ECO:0000313" key="2">
    <source>
        <dbReference type="EMBL" id="KAA1098424.1"/>
    </source>
</evidence>
<feature type="compositionally biased region" description="Pro residues" evidence="1">
    <location>
        <begin position="444"/>
        <end position="454"/>
    </location>
</feature>
<evidence type="ECO:0000313" key="5">
    <source>
        <dbReference type="Proteomes" id="UP000324748"/>
    </source>
</evidence>